<dbReference type="PROSITE" id="PS50030">
    <property type="entry name" value="UBA"/>
    <property type="match status" value="1"/>
</dbReference>
<protein>
    <recommendedName>
        <fullName evidence="1">UBA domain-containing protein</fullName>
    </recommendedName>
</protein>
<sequence>MHLISILAIVILFQRKPLEKKDETDLLEDAQTIHQSIEAFVKRMERENEVLYQKLVDYIKAKENKFNEIVQMLEEKLDTKDTEDNLVIREKSSALQQDSRQPAINELNVKQSKEEKISQLYKQGFSPKQIAKLIQSDIGEVELIINMLRKKQLL</sequence>
<accession>A0A366XRT0</accession>
<proteinExistence type="predicted"/>
<dbReference type="InterPro" id="IPR046118">
    <property type="entry name" value="DUF6115"/>
</dbReference>
<comment type="caution">
    <text evidence="2">The sequence shown here is derived from an EMBL/GenBank/DDBJ whole genome shotgun (WGS) entry which is preliminary data.</text>
</comment>
<dbReference type="Proteomes" id="UP000253314">
    <property type="component" value="Unassembled WGS sequence"/>
</dbReference>
<dbReference type="Pfam" id="PF19610">
    <property type="entry name" value="DUF6115"/>
    <property type="match status" value="1"/>
</dbReference>
<evidence type="ECO:0000259" key="1">
    <source>
        <dbReference type="PROSITE" id="PS50030"/>
    </source>
</evidence>
<name>A0A366XRT0_9BACI</name>
<gene>
    <name evidence="2" type="ORF">DS031_20020</name>
</gene>
<evidence type="ECO:0000313" key="3">
    <source>
        <dbReference type="Proteomes" id="UP000253314"/>
    </source>
</evidence>
<dbReference type="RefSeq" id="WP_113807978.1">
    <property type="nucleotide sequence ID" value="NZ_QOCW01000029.1"/>
</dbReference>
<evidence type="ECO:0000313" key="2">
    <source>
        <dbReference type="EMBL" id="RBW67835.1"/>
    </source>
</evidence>
<feature type="domain" description="UBA" evidence="1">
    <location>
        <begin position="111"/>
        <end position="151"/>
    </location>
</feature>
<reference evidence="2 3" key="1">
    <citation type="submission" date="2018-07" db="EMBL/GenBank/DDBJ databases">
        <title>Lottiidibacillus patelloidae gen. nov., sp. nov., isolated from the intestinal tract of a marine limpet and the reclassification of B. taeanensis BH030017T, B. algicola KMM 3737T and B. hwajinpoensis SW-72T as genus Lottiidibacillus.</title>
        <authorList>
            <person name="Liu R."/>
            <person name="Huang Z."/>
        </authorList>
    </citation>
    <scope>NUCLEOTIDE SEQUENCE [LARGE SCALE GENOMIC DNA]</scope>
    <source>
        <strain evidence="2 3">BH030017</strain>
    </source>
</reference>
<dbReference type="InterPro" id="IPR015940">
    <property type="entry name" value="UBA"/>
</dbReference>
<dbReference type="OrthoDB" id="2887014at2"/>
<keyword evidence="3" id="KW-1185">Reference proteome</keyword>
<organism evidence="2 3">
    <name type="scientific">Bacillus taeanensis</name>
    <dbReference type="NCBI Taxonomy" id="273032"/>
    <lineage>
        <taxon>Bacteria</taxon>
        <taxon>Bacillati</taxon>
        <taxon>Bacillota</taxon>
        <taxon>Bacilli</taxon>
        <taxon>Bacillales</taxon>
        <taxon>Bacillaceae</taxon>
        <taxon>Bacillus</taxon>
    </lineage>
</organism>
<dbReference type="AlphaFoldDB" id="A0A366XRT0"/>
<dbReference type="EMBL" id="QOCW01000029">
    <property type="protein sequence ID" value="RBW67835.1"/>
    <property type="molecule type" value="Genomic_DNA"/>
</dbReference>